<gene>
    <name evidence="1" type="ORF">B0H67DRAFT_571954</name>
</gene>
<organism evidence="1 2">
    <name type="scientific">Lasiosphaeris hirsuta</name>
    <dbReference type="NCBI Taxonomy" id="260670"/>
    <lineage>
        <taxon>Eukaryota</taxon>
        <taxon>Fungi</taxon>
        <taxon>Dikarya</taxon>
        <taxon>Ascomycota</taxon>
        <taxon>Pezizomycotina</taxon>
        <taxon>Sordariomycetes</taxon>
        <taxon>Sordariomycetidae</taxon>
        <taxon>Sordariales</taxon>
        <taxon>Lasiosphaeriaceae</taxon>
        <taxon>Lasiosphaeris</taxon>
    </lineage>
</organism>
<dbReference type="AlphaFoldDB" id="A0AA40B1I0"/>
<proteinExistence type="predicted"/>
<name>A0AA40B1I0_9PEZI</name>
<evidence type="ECO:0000313" key="2">
    <source>
        <dbReference type="Proteomes" id="UP001172102"/>
    </source>
</evidence>
<accession>A0AA40B1I0</accession>
<evidence type="ECO:0000313" key="1">
    <source>
        <dbReference type="EMBL" id="KAK0725950.1"/>
    </source>
</evidence>
<dbReference type="EMBL" id="JAUKUA010000002">
    <property type="protein sequence ID" value="KAK0725950.1"/>
    <property type="molecule type" value="Genomic_DNA"/>
</dbReference>
<sequence>MWLISTSTFQLESSVDATSFCVCHSVAHVGRWRGSLPGYGRPPPHRFESWLAQNPAGHAKWPGSPHAWVDTCCI</sequence>
<keyword evidence="2" id="KW-1185">Reference proteome</keyword>
<protein>
    <submittedName>
        <fullName evidence="1">Uncharacterized protein</fullName>
    </submittedName>
</protein>
<reference evidence="1" key="1">
    <citation type="submission" date="2023-06" db="EMBL/GenBank/DDBJ databases">
        <title>Genome-scale phylogeny and comparative genomics of the fungal order Sordariales.</title>
        <authorList>
            <consortium name="Lawrence Berkeley National Laboratory"/>
            <person name="Hensen N."/>
            <person name="Bonometti L."/>
            <person name="Westerberg I."/>
            <person name="Brannstrom I.O."/>
            <person name="Guillou S."/>
            <person name="Cros-Aarteil S."/>
            <person name="Calhoun S."/>
            <person name="Haridas S."/>
            <person name="Kuo A."/>
            <person name="Mondo S."/>
            <person name="Pangilinan J."/>
            <person name="Riley R."/>
            <person name="Labutti K."/>
            <person name="Andreopoulos B."/>
            <person name="Lipzen A."/>
            <person name="Chen C."/>
            <person name="Yanf M."/>
            <person name="Daum C."/>
            <person name="Ng V."/>
            <person name="Clum A."/>
            <person name="Steindorff A."/>
            <person name="Ohm R."/>
            <person name="Martin F."/>
            <person name="Silar P."/>
            <person name="Natvig D."/>
            <person name="Lalanne C."/>
            <person name="Gautier V."/>
            <person name="Ament-Velasquez S.L."/>
            <person name="Kruys A."/>
            <person name="Hutchinson M.I."/>
            <person name="Powell A.J."/>
            <person name="Barry K."/>
            <person name="Miller A.N."/>
            <person name="Grigoriev I.V."/>
            <person name="Debuchy R."/>
            <person name="Gladieux P."/>
            <person name="Thoren M.H."/>
            <person name="Johannesson H."/>
        </authorList>
    </citation>
    <scope>NUCLEOTIDE SEQUENCE</scope>
    <source>
        <strain evidence="1">SMH4607-1</strain>
    </source>
</reference>
<dbReference type="Proteomes" id="UP001172102">
    <property type="component" value="Unassembled WGS sequence"/>
</dbReference>
<comment type="caution">
    <text evidence="1">The sequence shown here is derived from an EMBL/GenBank/DDBJ whole genome shotgun (WGS) entry which is preliminary data.</text>
</comment>